<dbReference type="PANTHER" id="PTHR10566:SF113">
    <property type="entry name" value="PROTEIN ACTIVITY OF BC1 COMPLEX KINASE 7, CHLOROPLASTIC"/>
    <property type="match status" value="1"/>
</dbReference>
<keyword evidence="2" id="KW-1133">Transmembrane helix</keyword>
<comment type="similarity">
    <text evidence="1">Belongs to the protein kinase superfamily. ADCK protein kinase family.</text>
</comment>
<dbReference type="InterPro" id="IPR050154">
    <property type="entry name" value="UbiB_kinase"/>
</dbReference>
<name>W7CL60_9LIST</name>
<reference evidence="4 5" key="1">
    <citation type="submission" date="2012-12" db="EMBL/GenBank/DDBJ databases">
        <title>Novel taxa of Listeriaceae from agricultural environments in the United States.</title>
        <authorList>
            <person name="den Bakker H.C."/>
            <person name="Allred A."/>
            <person name="Warchocki S."/>
            <person name="Wright E.M."/>
            <person name="Burrell A."/>
            <person name="Nightingale K.K."/>
            <person name="Kephart D."/>
            <person name="Wiedmann M."/>
        </authorList>
    </citation>
    <scope>NUCLEOTIDE SEQUENCE [LARGE SCALE GENOMIC DNA]</scope>
    <source>
        <strain evidence="4 5">FSL F6-1037</strain>
    </source>
</reference>
<comment type="caution">
    <text evidence="4">The sequence shown here is derived from an EMBL/GenBank/DDBJ whole genome shotgun (WGS) entry which is preliminary data.</text>
</comment>
<dbReference type="EMBL" id="AODH01000039">
    <property type="protein sequence ID" value="EUJ37737.1"/>
    <property type="molecule type" value="Genomic_DNA"/>
</dbReference>
<keyword evidence="4" id="KW-0808">Transferase</keyword>
<dbReference type="AlphaFoldDB" id="W7CL60"/>
<dbReference type="STRING" id="1265861.BCAMP_09520"/>
<dbReference type="RefSeq" id="WP_035315063.1">
    <property type="nucleotide sequence ID" value="NZ_AODH01000039.1"/>
</dbReference>
<feature type="transmembrane region" description="Helical" evidence="2">
    <location>
        <begin position="446"/>
        <end position="470"/>
    </location>
</feature>
<dbReference type="Pfam" id="PF03109">
    <property type="entry name" value="ABC1"/>
    <property type="match status" value="1"/>
</dbReference>
<evidence type="ECO:0000256" key="1">
    <source>
        <dbReference type="ARBA" id="ARBA00009670"/>
    </source>
</evidence>
<protein>
    <submittedName>
        <fullName evidence="4">Putative unusual protein kinase</fullName>
    </submittedName>
</protein>
<keyword evidence="2" id="KW-0472">Membrane</keyword>
<dbReference type="OrthoDB" id="9795390at2"/>
<keyword evidence="2" id="KW-0812">Transmembrane</keyword>
<accession>W7CL60</accession>
<dbReference type="GO" id="GO:0004672">
    <property type="term" value="F:protein kinase activity"/>
    <property type="evidence" value="ECO:0007669"/>
    <property type="project" value="InterPro"/>
</dbReference>
<dbReference type="InterPro" id="IPR011009">
    <property type="entry name" value="Kinase-like_dom_sf"/>
</dbReference>
<dbReference type="InterPro" id="IPR000719">
    <property type="entry name" value="Prot_kinase_dom"/>
</dbReference>
<feature type="domain" description="Protein kinase" evidence="3">
    <location>
        <begin position="42"/>
        <end position="404"/>
    </location>
</feature>
<dbReference type="PANTHER" id="PTHR10566">
    <property type="entry name" value="CHAPERONE-ACTIVITY OF BC1 COMPLEX CABC1 -RELATED"/>
    <property type="match status" value="1"/>
</dbReference>
<sequence>MPAPLIHELKKLQKNVTPIAFSEIKPLINKSVGGDYMRLFSEIEPTPLGAASIGQVHGARLKDGTAVALKVRRPQIERQVRHDIETLTELARIAEKNSRYARELQVSALVRDFSRSLMTELDFKHEAQVMTTMRENNHHPQLYIPAVAVQHATSDLLIQERIEGEELSSETLSSLSTAEKEQLSTTICEALTMQLFEHGLFHADPHPGNFKLLANNVLGMLDFGNVGQLNERLNRLLMDLIIAASNRDAVSFSFAMMSLDASKTINRHAFEKDIERMMARYLQVDMSQLNYGLLIQDVLQIARSYTIEIPFEFLQIGQAVLKLQDTLTMLTPDLNMSLIIRKTIPIVVKQQFNPTKMTKRMKSNGHLLWQAARKLPVVINEVINQFQEGKPSVKMEMNMDDHLLQRVEKIAYMLIFGIALLAFSILTAGLFIGFTSAAGSIAFNNSIFQTMAITAMAIVVLFMTMLVWLIQRIRKK</sequence>
<gene>
    <name evidence="4" type="ORF">BCAMP_09520</name>
</gene>
<dbReference type="GO" id="GO:0005524">
    <property type="term" value="F:ATP binding"/>
    <property type="evidence" value="ECO:0007669"/>
    <property type="project" value="InterPro"/>
</dbReference>
<proteinExistence type="inferred from homology"/>
<dbReference type="Proteomes" id="UP000019243">
    <property type="component" value="Unassembled WGS sequence"/>
</dbReference>
<organism evidence="4 5">
    <name type="scientific">Brochothrix campestris FSL F6-1037</name>
    <dbReference type="NCBI Taxonomy" id="1265861"/>
    <lineage>
        <taxon>Bacteria</taxon>
        <taxon>Bacillati</taxon>
        <taxon>Bacillota</taxon>
        <taxon>Bacilli</taxon>
        <taxon>Bacillales</taxon>
        <taxon>Listeriaceae</taxon>
        <taxon>Brochothrix</taxon>
    </lineage>
</organism>
<feature type="transmembrane region" description="Helical" evidence="2">
    <location>
        <begin position="410"/>
        <end position="434"/>
    </location>
</feature>
<dbReference type="InterPro" id="IPR004147">
    <property type="entry name" value="ABC1_dom"/>
</dbReference>
<keyword evidence="4" id="KW-0418">Kinase</keyword>
<dbReference type="PROSITE" id="PS50011">
    <property type="entry name" value="PROTEIN_KINASE_DOM"/>
    <property type="match status" value="1"/>
</dbReference>
<dbReference type="CDD" id="cd05121">
    <property type="entry name" value="ABC1_ADCK3-like"/>
    <property type="match status" value="1"/>
</dbReference>
<evidence type="ECO:0000313" key="4">
    <source>
        <dbReference type="EMBL" id="EUJ37737.1"/>
    </source>
</evidence>
<dbReference type="SUPFAM" id="SSF56112">
    <property type="entry name" value="Protein kinase-like (PK-like)"/>
    <property type="match status" value="1"/>
</dbReference>
<evidence type="ECO:0000313" key="5">
    <source>
        <dbReference type="Proteomes" id="UP000019243"/>
    </source>
</evidence>
<keyword evidence="5" id="KW-1185">Reference proteome</keyword>
<evidence type="ECO:0000259" key="3">
    <source>
        <dbReference type="PROSITE" id="PS50011"/>
    </source>
</evidence>
<evidence type="ECO:0000256" key="2">
    <source>
        <dbReference type="SAM" id="Phobius"/>
    </source>
</evidence>